<dbReference type="Proteomes" id="UP000887577">
    <property type="component" value="Unplaced"/>
</dbReference>
<evidence type="ECO:0000313" key="2">
    <source>
        <dbReference type="WBParaSite" id="PSU_v2.g12110.t1"/>
    </source>
</evidence>
<organism evidence="1 2">
    <name type="scientific">Panagrolaimus superbus</name>
    <dbReference type="NCBI Taxonomy" id="310955"/>
    <lineage>
        <taxon>Eukaryota</taxon>
        <taxon>Metazoa</taxon>
        <taxon>Ecdysozoa</taxon>
        <taxon>Nematoda</taxon>
        <taxon>Chromadorea</taxon>
        <taxon>Rhabditida</taxon>
        <taxon>Tylenchina</taxon>
        <taxon>Panagrolaimomorpha</taxon>
        <taxon>Panagrolaimoidea</taxon>
        <taxon>Panagrolaimidae</taxon>
        <taxon>Panagrolaimus</taxon>
    </lineage>
</organism>
<reference evidence="2" key="1">
    <citation type="submission" date="2022-11" db="UniProtKB">
        <authorList>
            <consortium name="WormBaseParasite"/>
        </authorList>
    </citation>
    <scope>IDENTIFICATION</scope>
</reference>
<protein>
    <submittedName>
        <fullName evidence="2">Uncharacterized protein</fullName>
    </submittedName>
</protein>
<proteinExistence type="predicted"/>
<name>A0A914Y007_9BILA</name>
<accession>A0A914Y007</accession>
<keyword evidence="1" id="KW-1185">Reference proteome</keyword>
<dbReference type="AlphaFoldDB" id="A0A914Y007"/>
<dbReference type="WBParaSite" id="PSU_v2.g12110.t1">
    <property type="protein sequence ID" value="PSU_v2.g12110.t1"/>
    <property type="gene ID" value="PSU_v2.g12110"/>
</dbReference>
<sequence length="175" mass="19418">MRILRLPVTGAGVYFRHPLVPVRRRATADLVRQRLYHQSAAGTVNHDLRCTKYSPEHPGKSVIRSGNDGTARGVNCPALRICRSAREATDGYRAETGAGGSRNILRQIFGYCLMEKRLPSGAGASCLASTGTGGNRYRYRRHLRRHCDGVTGKKNMAYPRHAGREQLDRAEGIMR</sequence>
<evidence type="ECO:0000313" key="1">
    <source>
        <dbReference type="Proteomes" id="UP000887577"/>
    </source>
</evidence>